<name>A0A401TPZ8_CHIPU</name>
<feature type="compositionally biased region" description="Basic and acidic residues" evidence="1">
    <location>
        <begin position="277"/>
        <end position="289"/>
    </location>
</feature>
<sequence length="309" mass="32436">AVTGAQDEIVAGRELGLALRRSDGAGVVDLGAHQQHEAAARRHRGRRIGGDQRAALDHDLAARAGEVRHIDVAALARIDAITELAVGDVGAGGDQRADIDLARAAEDDAVLIDHQHLAGSGDAAEDLARPGVADDAVQRGPVAGLLVEVERGLAADVEALPVEDCLRRGLVDGHRGLAAARGLARQRGALPEGRAGHGARCNLKPAHGKTVRHRHLRQRGGSLRGGSRAAGRRLRGLQRLDGLGRPGQRALALPCDFGCLLGRGGGAVAGDRRRRIDRSEIAERTRGRILEPGQQQRQRAGSGQQHRAG</sequence>
<feature type="region of interest" description="Disordered" evidence="1">
    <location>
        <begin position="266"/>
        <end position="309"/>
    </location>
</feature>
<evidence type="ECO:0000313" key="2">
    <source>
        <dbReference type="EMBL" id="GCC44699.1"/>
    </source>
</evidence>
<feature type="compositionally biased region" description="Low complexity" evidence="1">
    <location>
        <begin position="293"/>
        <end position="309"/>
    </location>
</feature>
<dbReference type="Proteomes" id="UP000287033">
    <property type="component" value="Unassembled WGS sequence"/>
</dbReference>
<feature type="non-terminal residue" evidence="2">
    <location>
        <position position="1"/>
    </location>
</feature>
<keyword evidence="3" id="KW-1185">Reference proteome</keyword>
<protein>
    <submittedName>
        <fullName evidence="2">Uncharacterized protein</fullName>
    </submittedName>
</protein>
<feature type="compositionally biased region" description="Basic residues" evidence="1">
    <location>
        <begin position="206"/>
        <end position="218"/>
    </location>
</feature>
<evidence type="ECO:0000313" key="3">
    <source>
        <dbReference type="Proteomes" id="UP000287033"/>
    </source>
</evidence>
<comment type="caution">
    <text evidence="2">The sequence shown here is derived from an EMBL/GenBank/DDBJ whole genome shotgun (WGS) entry which is preliminary data.</text>
</comment>
<proteinExistence type="predicted"/>
<organism evidence="2 3">
    <name type="scientific">Chiloscyllium punctatum</name>
    <name type="common">Brownbanded bambooshark</name>
    <name type="synonym">Hemiscyllium punctatum</name>
    <dbReference type="NCBI Taxonomy" id="137246"/>
    <lineage>
        <taxon>Eukaryota</taxon>
        <taxon>Metazoa</taxon>
        <taxon>Chordata</taxon>
        <taxon>Craniata</taxon>
        <taxon>Vertebrata</taxon>
        <taxon>Chondrichthyes</taxon>
        <taxon>Elasmobranchii</taxon>
        <taxon>Galeomorphii</taxon>
        <taxon>Galeoidea</taxon>
        <taxon>Orectolobiformes</taxon>
        <taxon>Hemiscylliidae</taxon>
        <taxon>Chiloscyllium</taxon>
    </lineage>
</organism>
<dbReference type="EMBL" id="BEZZ01147504">
    <property type="protein sequence ID" value="GCC44699.1"/>
    <property type="molecule type" value="Genomic_DNA"/>
</dbReference>
<dbReference type="AlphaFoldDB" id="A0A401TPZ8"/>
<feature type="non-terminal residue" evidence="2">
    <location>
        <position position="309"/>
    </location>
</feature>
<reference evidence="2 3" key="1">
    <citation type="journal article" date="2018" name="Nat. Ecol. Evol.">
        <title>Shark genomes provide insights into elasmobranch evolution and the origin of vertebrates.</title>
        <authorList>
            <person name="Hara Y"/>
            <person name="Yamaguchi K"/>
            <person name="Onimaru K"/>
            <person name="Kadota M"/>
            <person name="Koyanagi M"/>
            <person name="Keeley SD"/>
            <person name="Tatsumi K"/>
            <person name="Tanaka K"/>
            <person name="Motone F"/>
            <person name="Kageyama Y"/>
            <person name="Nozu R"/>
            <person name="Adachi N"/>
            <person name="Nishimura O"/>
            <person name="Nakagawa R"/>
            <person name="Tanegashima C"/>
            <person name="Kiyatake I"/>
            <person name="Matsumoto R"/>
            <person name="Murakumo K"/>
            <person name="Nishida K"/>
            <person name="Terakita A"/>
            <person name="Kuratani S"/>
            <person name="Sato K"/>
            <person name="Hyodo S Kuraku.S."/>
        </authorList>
    </citation>
    <scope>NUCLEOTIDE SEQUENCE [LARGE SCALE GENOMIC DNA]</scope>
</reference>
<evidence type="ECO:0000256" key="1">
    <source>
        <dbReference type="SAM" id="MobiDB-lite"/>
    </source>
</evidence>
<feature type="compositionally biased region" description="Low complexity" evidence="1">
    <location>
        <begin position="219"/>
        <end position="229"/>
    </location>
</feature>
<feature type="region of interest" description="Disordered" evidence="1">
    <location>
        <begin position="191"/>
        <end position="230"/>
    </location>
</feature>
<gene>
    <name evidence="2" type="ORF">chiPu_0029071</name>
</gene>
<accession>A0A401TPZ8</accession>